<evidence type="ECO:0000313" key="1">
    <source>
        <dbReference type="EMBL" id="KAH6617130.1"/>
    </source>
</evidence>
<accession>A0ACB7NY48</accession>
<protein>
    <submittedName>
        <fullName evidence="1">Uncharacterized protein</fullName>
    </submittedName>
</protein>
<proteinExistence type="predicted"/>
<evidence type="ECO:0000313" key="2">
    <source>
        <dbReference type="Proteomes" id="UP000724584"/>
    </source>
</evidence>
<dbReference type="EMBL" id="JAGIZQ010000007">
    <property type="protein sequence ID" value="KAH6617130.1"/>
    <property type="molecule type" value="Genomic_DNA"/>
</dbReference>
<dbReference type="Proteomes" id="UP000724584">
    <property type="component" value="Unassembled WGS sequence"/>
</dbReference>
<comment type="caution">
    <text evidence="1">The sequence shown here is derived from an EMBL/GenBank/DDBJ whole genome shotgun (WGS) entry which is preliminary data.</text>
</comment>
<organism evidence="1 2">
    <name type="scientific">Chaetomium tenue</name>
    <dbReference type="NCBI Taxonomy" id="1854479"/>
    <lineage>
        <taxon>Eukaryota</taxon>
        <taxon>Fungi</taxon>
        <taxon>Dikarya</taxon>
        <taxon>Ascomycota</taxon>
        <taxon>Pezizomycotina</taxon>
        <taxon>Sordariomycetes</taxon>
        <taxon>Sordariomycetidae</taxon>
        <taxon>Sordariales</taxon>
        <taxon>Chaetomiaceae</taxon>
        <taxon>Chaetomium</taxon>
    </lineage>
</organism>
<name>A0ACB7NY48_9PEZI</name>
<reference evidence="1 2" key="1">
    <citation type="journal article" date="2021" name="Nat. Commun.">
        <title>Genetic determinants of endophytism in the Arabidopsis root mycobiome.</title>
        <authorList>
            <person name="Mesny F."/>
            <person name="Miyauchi S."/>
            <person name="Thiergart T."/>
            <person name="Pickel B."/>
            <person name="Atanasova L."/>
            <person name="Karlsson M."/>
            <person name="Huettel B."/>
            <person name="Barry K.W."/>
            <person name="Haridas S."/>
            <person name="Chen C."/>
            <person name="Bauer D."/>
            <person name="Andreopoulos W."/>
            <person name="Pangilinan J."/>
            <person name="LaButti K."/>
            <person name="Riley R."/>
            <person name="Lipzen A."/>
            <person name="Clum A."/>
            <person name="Drula E."/>
            <person name="Henrissat B."/>
            <person name="Kohler A."/>
            <person name="Grigoriev I.V."/>
            <person name="Martin F.M."/>
            <person name="Hacquard S."/>
        </authorList>
    </citation>
    <scope>NUCLEOTIDE SEQUENCE [LARGE SCALE GENOMIC DNA]</scope>
    <source>
        <strain evidence="1 2">MPI-SDFR-AT-0079</strain>
    </source>
</reference>
<keyword evidence="2" id="KW-1185">Reference proteome</keyword>
<sequence length="316" mass="33459">MHQRAGVSLTGGAAEPSQPEGRDDSVQHGVRRTKSLLTAIPATAVTSVTKTRKCRRREDSGHQYHPRAGRLLAPQRDVADGDPHHDEGQDELRVCVPEPADLVRYPLVHDGRAPGALGRVGGLRGLGIRNAQMPRGEDPPSVVPRDGNLGVEEGLEVCRGWLSEVGALVCPSVVRAPEAWASALGVGVVVRIDLCGAVALHGHGGPGEFVCHAEVLEGACAWGRGDESMYHLRWVVNLPVRSSAANLPGSGSPPSTARSSQSGARRSSIHQEHTAGKCRWDDPESDSRPAATPDPRPRPAKLMGARIGANSIYGLV</sequence>
<gene>
    <name evidence="1" type="ORF">F5144DRAFT_623912</name>
</gene>